<dbReference type="PANTHER" id="PTHR20982">
    <property type="entry name" value="RIBOSOME RECYCLING FACTOR"/>
    <property type="match status" value="1"/>
</dbReference>
<dbReference type="Pfam" id="PF01765">
    <property type="entry name" value="RRF"/>
    <property type="match status" value="1"/>
</dbReference>
<dbReference type="EMBL" id="CP000502">
    <property type="protein sequence ID" value="ABN68681.1"/>
    <property type="molecule type" value="Genomic_DNA"/>
</dbReference>
<dbReference type="InterPro" id="IPR002661">
    <property type="entry name" value="Ribosome_recyc_fac"/>
</dbReference>
<dbReference type="SUPFAM" id="SSF55194">
    <property type="entry name" value="Ribosome recycling factor, RRF"/>
    <property type="match status" value="1"/>
</dbReference>
<dbReference type="AlphaFoldDB" id="A3M0B0"/>
<proteinExistence type="inferred from homology"/>
<dbReference type="GO" id="GO:0032543">
    <property type="term" value="P:mitochondrial translation"/>
    <property type="evidence" value="ECO:0007669"/>
    <property type="project" value="EnsemblFungi"/>
</dbReference>
<dbReference type="Gene3D" id="3.30.1360.40">
    <property type="match status" value="1"/>
</dbReference>
<dbReference type="KEGG" id="pic:PICST_63916"/>
<feature type="non-terminal residue" evidence="8">
    <location>
        <position position="1"/>
    </location>
</feature>
<evidence type="ECO:0000256" key="3">
    <source>
        <dbReference type="ARBA" id="ARBA00022917"/>
    </source>
</evidence>
<keyword evidence="9" id="KW-1185">Reference proteome</keyword>
<dbReference type="OMA" id="PNNDQQL"/>
<evidence type="ECO:0000313" key="9">
    <source>
        <dbReference type="Proteomes" id="UP000002258"/>
    </source>
</evidence>
<evidence type="ECO:0000256" key="1">
    <source>
        <dbReference type="ARBA" id="ARBA00005912"/>
    </source>
</evidence>
<evidence type="ECO:0000256" key="4">
    <source>
        <dbReference type="ARBA" id="ARBA00024909"/>
    </source>
</evidence>
<evidence type="ECO:0000259" key="7">
    <source>
        <dbReference type="Pfam" id="PF01765"/>
    </source>
</evidence>
<feature type="region of interest" description="Disordered" evidence="6">
    <location>
        <begin position="1"/>
        <end position="31"/>
    </location>
</feature>
<dbReference type="HOGENOM" id="CLU_085410_0_0_1"/>
<organism evidence="8 9">
    <name type="scientific">Scheffersomyces stipitis (strain ATCC 58785 / CBS 6054 / NBRC 10063 / NRRL Y-11545)</name>
    <name type="common">Yeast</name>
    <name type="synonym">Pichia stipitis</name>
    <dbReference type="NCBI Taxonomy" id="322104"/>
    <lineage>
        <taxon>Eukaryota</taxon>
        <taxon>Fungi</taxon>
        <taxon>Dikarya</taxon>
        <taxon>Ascomycota</taxon>
        <taxon>Saccharomycotina</taxon>
        <taxon>Pichiomycetes</taxon>
        <taxon>Debaryomycetaceae</taxon>
        <taxon>Scheffersomyces</taxon>
    </lineage>
</organism>
<evidence type="ECO:0000256" key="5">
    <source>
        <dbReference type="ARBA" id="ARBA00033107"/>
    </source>
</evidence>
<comment type="function">
    <text evidence="4">Necessary for protein synthesis in mitochondria. Functions as a ribosome recycling factor in mitochondria.</text>
</comment>
<dbReference type="InterPro" id="IPR036191">
    <property type="entry name" value="RRF_sf"/>
</dbReference>
<evidence type="ECO:0000313" key="8">
    <source>
        <dbReference type="EMBL" id="ABN68681.1"/>
    </source>
</evidence>
<keyword evidence="3" id="KW-0648">Protein biosynthesis</keyword>
<dbReference type="InParanoid" id="A3M0B0"/>
<dbReference type="InterPro" id="IPR023584">
    <property type="entry name" value="Ribosome_recyc_fac_dom"/>
</dbReference>
<protein>
    <recommendedName>
        <fullName evidence="2">Ribosome-recycling factor, mitochondrial</fullName>
    </recommendedName>
    <alternativeName>
        <fullName evidence="5">Ribosome-releasing factor, mitochondrial</fullName>
    </alternativeName>
</protein>
<evidence type="ECO:0000256" key="2">
    <source>
        <dbReference type="ARBA" id="ARBA00020581"/>
    </source>
</evidence>
<feature type="domain" description="Ribosome recycling factor" evidence="7">
    <location>
        <begin position="51"/>
        <end position="220"/>
    </location>
</feature>
<reference evidence="8 9" key="1">
    <citation type="journal article" date="2007" name="Nat. Biotechnol.">
        <title>Genome sequence of the lignocellulose-bioconverting and xylose-fermenting yeast Pichia stipitis.</title>
        <authorList>
            <person name="Jeffries T.W."/>
            <person name="Grigoriev I.V."/>
            <person name="Grimwood J."/>
            <person name="Laplaza J.M."/>
            <person name="Aerts A."/>
            <person name="Salamov A."/>
            <person name="Schmutz J."/>
            <person name="Lindquist E."/>
            <person name="Dehal P."/>
            <person name="Shapiro H."/>
            <person name="Jin Y.S."/>
            <person name="Passoth V."/>
            <person name="Richardson P.M."/>
        </authorList>
    </citation>
    <scope>NUCLEOTIDE SEQUENCE [LARGE SCALE GENOMIC DNA]</scope>
    <source>
        <strain evidence="9">ATCC 58785 / CBS 6054 / NBRC 10063 / NRRL Y-11545</strain>
    </source>
</reference>
<dbReference type="Gene3D" id="1.10.132.20">
    <property type="entry name" value="Ribosome-recycling factor"/>
    <property type="match status" value="1"/>
</dbReference>
<dbReference type="Proteomes" id="UP000002258">
    <property type="component" value="Chromosome 8"/>
</dbReference>
<comment type="similarity">
    <text evidence="1">Belongs to the RRF family.</text>
</comment>
<dbReference type="GO" id="GO:0043023">
    <property type="term" value="F:ribosomal large subunit binding"/>
    <property type="evidence" value="ECO:0007669"/>
    <property type="project" value="TreeGrafter"/>
</dbReference>
<dbReference type="FunCoup" id="A3M0B0">
    <property type="interactions" value="75"/>
</dbReference>
<dbReference type="RefSeq" id="XP_001386710.1">
    <property type="nucleotide sequence ID" value="XM_001386673.1"/>
</dbReference>
<dbReference type="GeneID" id="4840892"/>
<sequence length="221" mass="24727">FHSSGFQLAKKKTKTSKKGKEEPVEEDDAEAANIDFEDATVKFQSVIEKFNKAASEAKLGKTNPKIFDKLSVNTHDGELPFTSVAQTSVKGRNFIITLFDPENSKHVINTILGSGLNMNAQVDPSNKFTLKVPLPPVTTETKNESVKHLKEIFEKFKHGSAKNNSLSSIRSEVRNKFTKQLKGHKSTDAENKLLTQFEKLHKQYSDKLNESFKTAESSILK</sequence>
<gene>
    <name evidence="8" type="ORF">PICST_63916</name>
</gene>
<evidence type="ECO:0000256" key="6">
    <source>
        <dbReference type="SAM" id="MobiDB-lite"/>
    </source>
</evidence>
<accession>A3M0B0</accession>
<dbReference type="STRING" id="322104.A3M0B0"/>
<name>A3M0B0_PICST</name>
<dbReference type="PANTHER" id="PTHR20982:SF3">
    <property type="entry name" value="MITOCHONDRIAL RIBOSOME RECYCLING FACTOR PSEUDO 1"/>
    <property type="match status" value="1"/>
</dbReference>
<dbReference type="GO" id="GO:0005739">
    <property type="term" value="C:mitochondrion"/>
    <property type="evidence" value="ECO:0007669"/>
    <property type="project" value="EnsemblFungi"/>
</dbReference>
<dbReference type="eggNOG" id="KOG4759">
    <property type="taxonomic scope" value="Eukaryota"/>
</dbReference>
<dbReference type="OrthoDB" id="407355at2759"/>